<organism evidence="1 2">
    <name type="scientific">Exophiala oligosperma</name>
    <dbReference type="NCBI Taxonomy" id="215243"/>
    <lineage>
        <taxon>Eukaryota</taxon>
        <taxon>Fungi</taxon>
        <taxon>Dikarya</taxon>
        <taxon>Ascomycota</taxon>
        <taxon>Pezizomycotina</taxon>
        <taxon>Eurotiomycetes</taxon>
        <taxon>Chaetothyriomycetidae</taxon>
        <taxon>Chaetothyriales</taxon>
        <taxon>Herpotrichiellaceae</taxon>
        <taxon>Exophiala</taxon>
    </lineage>
</organism>
<reference evidence="1 2" key="1">
    <citation type="submission" date="2015-01" db="EMBL/GenBank/DDBJ databases">
        <title>The Genome Sequence of Exophiala oligosperma CBS72588.</title>
        <authorList>
            <consortium name="The Broad Institute Genomics Platform"/>
            <person name="Cuomo C."/>
            <person name="de Hoog S."/>
            <person name="Gorbushina A."/>
            <person name="Stielow B."/>
            <person name="Teixiera M."/>
            <person name="Abouelleil A."/>
            <person name="Chapman S.B."/>
            <person name="Priest M."/>
            <person name="Young S.K."/>
            <person name="Wortman J."/>
            <person name="Nusbaum C."/>
            <person name="Birren B."/>
        </authorList>
    </citation>
    <scope>NUCLEOTIDE SEQUENCE [LARGE SCALE GENOMIC DNA]</scope>
    <source>
        <strain evidence="1 2">CBS 72588</strain>
    </source>
</reference>
<dbReference type="STRING" id="215243.A0A0D2DRY5"/>
<dbReference type="Proteomes" id="UP000053342">
    <property type="component" value="Unassembled WGS sequence"/>
</dbReference>
<sequence length="67" mass="7789">MVREATQSQRKLDEFDASEDIFVPMAHDSNAADTIELYPKAIDNWKNAGWKEQLPWAFLNDFQVEES</sequence>
<dbReference type="EMBL" id="KN847334">
    <property type="protein sequence ID" value="KIW45758.1"/>
    <property type="molecule type" value="Genomic_DNA"/>
</dbReference>
<proteinExistence type="predicted"/>
<accession>A0A0D2DRY5</accession>
<evidence type="ECO:0000313" key="1">
    <source>
        <dbReference type="EMBL" id="KIW45758.1"/>
    </source>
</evidence>
<dbReference type="GeneID" id="27356190"/>
<dbReference type="RefSeq" id="XP_016265974.1">
    <property type="nucleotide sequence ID" value="XM_016404969.1"/>
</dbReference>
<dbReference type="OrthoDB" id="10250730at2759"/>
<dbReference type="VEuPathDB" id="FungiDB:PV06_04116"/>
<dbReference type="AlphaFoldDB" id="A0A0D2DRY5"/>
<dbReference type="HOGENOM" id="CLU_2812360_0_0_1"/>
<keyword evidence="2" id="KW-1185">Reference proteome</keyword>
<evidence type="ECO:0000313" key="2">
    <source>
        <dbReference type="Proteomes" id="UP000053342"/>
    </source>
</evidence>
<gene>
    <name evidence="1" type="ORF">PV06_04116</name>
</gene>
<name>A0A0D2DRY5_9EURO</name>
<protein>
    <submittedName>
        <fullName evidence="1">Uncharacterized protein</fullName>
    </submittedName>
</protein>